<evidence type="ECO:0000313" key="3">
    <source>
        <dbReference type="Proteomes" id="UP000193827"/>
    </source>
</evidence>
<name>A0A1Y5TK55_9RHOB</name>
<evidence type="ECO:0000313" key="2">
    <source>
        <dbReference type="EMBL" id="SLN65983.1"/>
    </source>
</evidence>
<dbReference type="Pfam" id="PF01963">
    <property type="entry name" value="TraB_PrgY_gumN"/>
    <property type="match status" value="1"/>
</dbReference>
<dbReference type="Proteomes" id="UP000193827">
    <property type="component" value="Unassembled WGS sequence"/>
</dbReference>
<keyword evidence="3" id="KW-1185">Reference proteome</keyword>
<sequence length="328" mass="37189">MVRLLAAILFMLQPLAAFATCEGTDLISALSDEDRSRLTARAYAAPYPKGLLWQAKRDETQITLFGTYHLLHDQTQSHLDRVKPLIDNADAIYLEVSNNDQAQLQREIAADPSIMFITDGATLPDLLGAEDWKRLVDEMRLRAIPGFMAARFKPFWAAMMLGIGPCEARSGLMEKKGIDARIGDYAQSIGNDSRSLEDYRTLLTLFDDFPQKDQLDMIRLFFTWSGDADDLAYTLRKRYLDQEIALIWEFSRYISDEFGDAKAARDFEVFEQQLLNRRNQGWVERLMDQASGQQVFMAVGAAHLPGETGVLQLLADKGFSITRLPFEK</sequence>
<protein>
    <submittedName>
        <fullName evidence="2">TraB family protein</fullName>
    </submittedName>
</protein>
<dbReference type="PANTHER" id="PTHR40590">
    <property type="entry name" value="CYTOPLASMIC PROTEIN-RELATED"/>
    <property type="match status" value="1"/>
</dbReference>
<feature type="chain" id="PRO_5012622029" evidence="1">
    <location>
        <begin position="20"/>
        <end position="328"/>
    </location>
</feature>
<gene>
    <name evidence="2" type="ORF">PEL8287_03645</name>
</gene>
<dbReference type="CDD" id="cd14789">
    <property type="entry name" value="Tiki"/>
    <property type="match status" value="1"/>
</dbReference>
<reference evidence="2 3" key="1">
    <citation type="submission" date="2017-03" db="EMBL/GenBank/DDBJ databases">
        <authorList>
            <person name="Afonso C.L."/>
            <person name="Miller P.J."/>
            <person name="Scott M.A."/>
            <person name="Spackman E."/>
            <person name="Goraichik I."/>
            <person name="Dimitrov K.M."/>
            <person name="Suarez D.L."/>
            <person name="Swayne D.E."/>
        </authorList>
    </citation>
    <scope>NUCLEOTIDE SEQUENCE [LARGE SCALE GENOMIC DNA]</scope>
    <source>
        <strain evidence="2 3">CECT 8287</strain>
    </source>
</reference>
<proteinExistence type="predicted"/>
<accession>A0A1Y5TK55</accession>
<dbReference type="InterPro" id="IPR047111">
    <property type="entry name" value="YbaP-like"/>
</dbReference>
<dbReference type="OrthoDB" id="9806326at2"/>
<dbReference type="InterPro" id="IPR002816">
    <property type="entry name" value="TraB/PrgY/GumN_fam"/>
</dbReference>
<feature type="signal peptide" evidence="1">
    <location>
        <begin position="1"/>
        <end position="19"/>
    </location>
</feature>
<evidence type="ECO:0000256" key="1">
    <source>
        <dbReference type="SAM" id="SignalP"/>
    </source>
</evidence>
<dbReference type="EMBL" id="FWFL01000012">
    <property type="protein sequence ID" value="SLN65983.1"/>
    <property type="molecule type" value="Genomic_DNA"/>
</dbReference>
<dbReference type="PANTHER" id="PTHR40590:SF1">
    <property type="entry name" value="CYTOPLASMIC PROTEIN"/>
    <property type="match status" value="1"/>
</dbReference>
<keyword evidence="1" id="KW-0732">Signal</keyword>
<organism evidence="2 3">
    <name type="scientific">Roseovarius litorisediminis</name>
    <dbReference type="NCBI Taxonomy" id="1312363"/>
    <lineage>
        <taxon>Bacteria</taxon>
        <taxon>Pseudomonadati</taxon>
        <taxon>Pseudomonadota</taxon>
        <taxon>Alphaproteobacteria</taxon>
        <taxon>Rhodobacterales</taxon>
        <taxon>Roseobacteraceae</taxon>
        <taxon>Roseovarius</taxon>
    </lineage>
</organism>
<dbReference type="AlphaFoldDB" id="A0A1Y5TK55"/>
<dbReference type="RefSeq" id="WP_085893848.1">
    <property type="nucleotide sequence ID" value="NZ_FWFL01000012.1"/>
</dbReference>